<protein>
    <submittedName>
        <fullName evidence="4">DUF4350 domain-containing protein</fullName>
    </submittedName>
</protein>
<organism evidence="4 5">
    <name type="scientific">Planomonospora alba</name>
    <dbReference type="NCBI Taxonomy" id="161354"/>
    <lineage>
        <taxon>Bacteria</taxon>
        <taxon>Bacillati</taxon>
        <taxon>Actinomycetota</taxon>
        <taxon>Actinomycetes</taxon>
        <taxon>Streptosporangiales</taxon>
        <taxon>Streptosporangiaceae</taxon>
        <taxon>Planomonospora</taxon>
    </lineage>
</organism>
<dbReference type="Pfam" id="PF14258">
    <property type="entry name" value="DUF4350"/>
    <property type="match status" value="1"/>
</dbReference>
<dbReference type="EMBL" id="BAAAUT010000003">
    <property type="protein sequence ID" value="GAA3117381.1"/>
    <property type="molecule type" value="Genomic_DNA"/>
</dbReference>
<dbReference type="Proteomes" id="UP001500320">
    <property type="component" value="Unassembled WGS sequence"/>
</dbReference>
<reference evidence="5" key="1">
    <citation type="journal article" date="2019" name="Int. J. Syst. Evol. Microbiol.">
        <title>The Global Catalogue of Microorganisms (GCM) 10K type strain sequencing project: providing services to taxonomists for standard genome sequencing and annotation.</title>
        <authorList>
            <consortium name="The Broad Institute Genomics Platform"/>
            <consortium name="The Broad Institute Genome Sequencing Center for Infectious Disease"/>
            <person name="Wu L."/>
            <person name="Ma J."/>
        </authorList>
    </citation>
    <scope>NUCLEOTIDE SEQUENCE [LARGE SCALE GENOMIC DNA]</scope>
    <source>
        <strain evidence="5">JCM 9373</strain>
    </source>
</reference>
<feature type="domain" description="DUF4350" evidence="3">
    <location>
        <begin position="69"/>
        <end position="232"/>
    </location>
</feature>
<dbReference type="RefSeq" id="WP_344855497.1">
    <property type="nucleotide sequence ID" value="NZ_BAAAUT010000003.1"/>
</dbReference>
<proteinExistence type="predicted"/>
<evidence type="ECO:0000256" key="2">
    <source>
        <dbReference type="SAM" id="Phobius"/>
    </source>
</evidence>
<feature type="region of interest" description="Disordered" evidence="1">
    <location>
        <begin position="1"/>
        <end position="24"/>
    </location>
</feature>
<keyword evidence="2" id="KW-0472">Membrane</keyword>
<name>A0ABP6MML0_9ACTN</name>
<gene>
    <name evidence="4" type="ORF">GCM10010466_05470</name>
</gene>
<evidence type="ECO:0000313" key="4">
    <source>
        <dbReference type="EMBL" id="GAA3117381.1"/>
    </source>
</evidence>
<accession>A0ABP6MML0</accession>
<evidence type="ECO:0000313" key="5">
    <source>
        <dbReference type="Proteomes" id="UP001500320"/>
    </source>
</evidence>
<comment type="caution">
    <text evidence="4">The sequence shown here is derived from an EMBL/GenBank/DDBJ whole genome shotgun (WGS) entry which is preliminary data.</text>
</comment>
<keyword evidence="5" id="KW-1185">Reference proteome</keyword>
<keyword evidence="2" id="KW-0812">Transmembrane</keyword>
<evidence type="ECO:0000259" key="3">
    <source>
        <dbReference type="Pfam" id="PF14258"/>
    </source>
</evidence>
<sequence>MSMDAPARTGAPPGASAAGAPGTSASPRLRDLWSRWRGPLAVLAVLIVLATLTVLVTRPTPGGRLDPEATTPSGAHALARLLRDQGVDVRPARTVAEARALTGPDSLLLVTQSHFLADEALLRDLAALPGDRLLVEPVTQVLQALAPGVGAGALVDVESREPGCGLSAAVRAGSARTGGVSYAPPPGAVSCYDGTVVGFSSGGRNVIVVGSGEFMTNERLVEDGDAALAMNLAGTRPSVTWLAPTLPQAAGAEGQATLDELIPSGVRWAVLQLLVAGVLVALWRARRLGPVVAERLPVVVRAAETAEGRGRLYRARRARDRAAAALRTAALDRLVPRLGLTADATPAEVVAAVALRTGQNAQEAGAVLYGAPPADDAGLMALARHLDTLERQVRDL</sequence>
<dbReference type="InterPro" id="IPR025646">
    <property type="entry name" value="DUF4350"/>
</dbReference>
<feature type="transmembrane region" description="Helical" evidence="2">
    <location>
        <begin position="38"/>
        <end position="56"/>
    </location>
</feature>
<keyword evidence="2" id="KW-1133">Transmembrane helix</keyword>
<evidence type="ECO:0000256" key="1">
    <source>
        <dbReference type="SAM" id="MobiDB-lite"/>
    </source>
</evidence>